<dbReference type="Proteomes" id="UP000642829">
    <property type="component" value="Unassembled WGS sequence"/>
</dbReference>
<proteinExistence type="inferred from homology"/>
<dbReference type="GO" id="GO:0005829">
    <property type="term" value="C:cytosol"/>
    <property type="evidence" value="ECO:0007669"/>
    <property type="project" value="TreeGrafter"/>
</dbReference>
<evidence type="ECO:0000313" key="14">
    <source>
        <dbReference type="Proteomes" id="UP000642829"/>
    </source>
</evidence>
<dbReference type="PROSITE" id="PS51217">
    <property type="entry name" value="UVRD_HELICASE_CTER"/>
    <property type="match status" value="1"/>
</dbReference>
<keyword evidence="14" id="KW-1185">Reference proteome</keyword>
<feature type="domain" description="UvrD-like helicase C-terminal" evidence="12">
    <location>
        <begin position="307"/>
        <end position="612"/>
    </location>
</feature>
<evidence type="ECO:0000256" key="5">
    <source>
        <dbReference type="ARBA" id="ARBA00022840"/>
    </source>
</evidence>
<evidence type="ECO:0000256" key="3">
    <source>
        <dbReference type="ARBA" id="ARBA00022801"/>
    </source>
</evidence>
<dbReference type="Pfam" id="PF00580">
    <property type="entry name" value="UvrD-helicase"/>
    <property type="match status" value="1"/>
</dbReference>
<accession>A0A8J3GCJ3</accession>
<evidence type="ECO:0000256" key="4">
    <source>
        <dbReference type="ARBA" id="ARBA00022806"/>
    </source>
</evidence>
<feature type="binding site" evidence="10">
    <location>
        <begin position="42"/>
        <end position="49"/>
    </location>
    <ligand>
        <name>ATP</name>
        <dbReference type="ChEBI" id="CHEBI:30616"/>
    </ligand>
</feature>
<sequence>MDFAEPRGMARDAFAPIDYEAELNPGQLAAVTAADGPALVLAGAGSGKTRTLTYRVAYLLEKGVLPREILLLTFTNKAAREMLTRVEELTGVEGRKFWGGTFHSIGSRILRMYGESIGLDKNYTILDQGDSESLFGDVLKEVDGKFSKDKENPKTKVVLDMISYARNTNQLTEDIARERFSWLDQLPGQLAIFAQAYEAKKRAQQVCDYDDLLELWLKLLNENTEVRELLQSRFRYILVDEFQDTNTVQAAIINRMAEKHRNVMIVGDNWQCIYTWRGAEFGNMEKFANVYPERKIYKIEVNYRSSPEILRLANALMLQHPPIDGYPLELASAKSSNQRPYIVPTMDTRQQAQFVLRRVEGLQMEGVPLSDIAVLYRAHFQAMDLQMELSRQGVGYTITSGVRFFEQAHIRDFIAQLSFLTNPGNETSFKRVAGLLPKVGPKTAERLLKLAQKVVEKDNVTIFVALSDKTVIGKVPKDAVDDWTDMAYTLQNMHDALGAPVAITALSPVQDHQRDLFAEVLAEEKTSHTPKTPEEIVKIGIEGWYGDYLRTVYENWQSRRDDLDSLIGFASRYDSMTELLTQLVLLNSETSDRKIDPDSDTLRLSTIHQAKGLEFPYVFVLGCADELLPLKRAIEEGDVEEERRLLYVAVTRAMNELYLCYPKVTVTGGPPRLLQPSRFLRDIQAIGDDFYEPLHLQGAW</sequence>
<dbReference type="GO" id="GO:0003677">
    <property type="term" value="F:DNA binding"/>
    <property type="evidence" value="ECO:0007669"/>
    <property type="project" value="InterPro"/>
</dbReference>
<dbReference type="InterPro" id="IPR014017">
    <property type="entry name" value="DNA_helicase_UvrD-like_C"/>
</dbReference>
<dbReference type="InterPro" id="IPR013986">
    <property type="entry name" value="DExx_box_DNA_helicase_dom_sf"/>
</dbReference>
<keyword evidence="4 10" id="KW-0347">Helicase</keyword>
<dbReference type="GO" id="GO:0000725">
    <property type="term" value="P:recombinational repair"/>
    <property type="evidence" value="ECO:0007669"/>
    <property type="project" value="TreeGrafter"/>
</dbReference>
<feature type="domain" description="UvrD-like helicase ATP-binding" evidence="11">
    <location>
        <begin position="21"/>
        <end position="306"/>
    </location>
</feature>
<dbReference type="Gene3D" id="1.10.10.160">
    <property type="match status" value="1"/>
</dbReference>
<dbReference type="PROSITE" id="PS51198">
    <property type="entry name" value="UVRD_HELICASE_ATP_BIND"/>
    <property type="match status" value="1"/>
</dbReference>
<dbReference type="InterPro" id="IPR000212">
    <property type="entry name" value="DNA_helicase_UvrD/REP"/>
</dbReference>
<comment type="catalytic activity">
    <reaction evidence="9">
        <text>ATP + H2O = ADP + phosphate + H(+)</text>
        <dbReference type="Rhea" id="RHEA:13065"/>
        <dbReference type="ChEBI" id="CHEBI:15377"/>
        <dbReference type="ChEBI" id="CHEBI:15378"/>
        <dbReference type="ChEBI" id="CHEBI:30616"/>
        <dbReference type="ChEBI" id="CHEBI:43474"/>
        <dbReference type="ChEBI" id="CHEBI:456216"/>
        <dbReference type="EC" id="5.6.2.4"/>
    </reaction>
</comment>
<dbReference type="EC" id="5.6.2.4" evidence="8"/>
<evidence type="ECO:0000259" key="11">
    <source>
        <dbReference type="PROSITE" id="PS51198"/>
    </source>
</evidence>
<dbReference type="AlphaFoldDB" id="A0A8J3GCJ3"/>
<evidence type="ECO:0000259" key="12">
    <source>
        <dbReference type="PROSITE" id="PS51217"/>
    </source>
</evidence>
<dbReference type="Gene3D" id="3.40.50.300">
    <property type="entry name" value="P-loop containing nucleotide triphosphate hydrolases"/>
    <property type="match status" value="2"/>
</dbReference>
<dbReference type="EMBL" id="BMXG01000007">
    <property type="protein sequence ID" value="GHB98988.1"/>
    <property type="molecule type" value="Genomic_DNA"/>
</dbReference>
<dbReference type="GO" id="GO:0016787">
    <property type="term" value="F:hydrolase activity"/>
    <property type="evidence" value="ECO:0007669"/>
    <property type="project" value="UniProtKB-UniRule"/>
</dbReference>
<dbReference type="CDD" id="cd17932">
    <property type="entry name" value="DEXQc_UvrD"/>
    <property type="match status" value="1"/>
</dbReference>
<evidence type="ECO:0000256" key="2">
    <source>
        <dbReference type="ARBA" id="ARBA00022741"/>
    </source>
</evidence>
<gene>
    <name evidence="13" type="primary">pcrA</name>
    <name evidence="13" type="ORF">GCM10007047_13790</name>
</gene>
<dbReference type="CDD" id="cd18807">
    <property type="entry name" value="SF1_C_UvrD"/>
    <property type="match status" value="1"/>
</dbReference>
<dbReference type="GO" id="GO:0043138">
    <property type="term" value="F:3'-5' DNA helicase activity"/>
    <property type="evidence" value="ECO:0007669"/>
    <property type="project" value="UniProtKB-EC"/>
</dbReference>
<evidence type="ECO:0000256" key="7">
    <source>
        <dbReference type="ARBA" id="ARBA00034617"/>
    </source>
</evidence>
<comment type="similarity">
    <text evidence="1">Belongs to the helicase family. UvrD subfamily.</text>
</comment>
<dbReference type="PANTHER" id="PTHR11070:SF3">
    <property type="entry name" value="DNA 3'-5' HELICASE"/>
    <property type="match status" value="1"/>
</dbReference>
<evidence type="ECO:0000256" key="1">
    <source>
        <dbReference type="ARBA" id="ARBA00009922"/>
    </source>
</evidence>
<dbReference type="SUPFAM" id="SSF52540">
    <property type="entry name" value="P-loop containing nucleoside triphosphate hydrolases"/>
    <property type="match status" value="1"/>
</dbReference>
<dbReference type="Pfam" id="PF13361">
    <property type="entry name" value="UvrD_C"/>
    <property type="match status" value="1"/>
</dbReference>
<keyword evidence="6" id="KW-0413">Isomerase</keyword>
<evidence type="ECO:0000313" key="13">
    <source>
        <dbReference type="EMBL" id="GHB98988.1"/>
    </source>
</evidence>
<dbReference type="RefSeq" id="WP_189513323.1">
    <property type="nucleotide sequence ID" value="NZ_BMXG01000007.1"/>
</dbReference>
<evidence type="ECO:0000256" key="8">
    <source>
        <dbReference type="ARBA" id="ARBA00034808"/>
    </source>
</evidence>
<evidence type="ECO:0000256" key="6">
    <source>
        <dbReference type="ARBA" id="ARBA00023235"/>
    </source>
</evidence>
<dbReference type="Gene3D" id="1.10.486.10">
    <property type="entry name" value="PCRA, domain 4"/>
    <property type="match status" value="1"/>
</dbReference>
<comment type="caution">
    <text evidence="13">The sequence shown here is derived from an EMBL/GenBank/DDBJ whole genome shotgun (WGS) entry which is preliminary data.</text>
</comment>
<dbReference type="GO" id="GO:0005524">
    <property type="term" value="F:ATP binding"/>
    <property type="evidence" value="ECO:0007669"/>
    <property type="project" value="UniProtKB-UniRule"/>
</dbReference>
<evidence type="ECO:0000256" key="10">
    <source>
        <dbReference type="PROSITE-ProRule" id="PRU00560"/>
    </source>
</evidence>
<dbReference type="InterPro" id="IPR027417">
    <property type="entry name" value="P-loop_NTPase"/>
</dbReference>
<keyword evidence="5 10" id="KW-0067">ATP-binding</keyword>
<evidence type="ECO:0000256" key="9">
    <source>
        <dbReference type="ARBA" id="ARBA00048988"/>
    </source>
</evidence>
<dbReference type="PANTHER" id="PTHR11070">
    <property type="entry name" value="UVRD / RECB / PCRA DNA HELICASE FAMILY MEMBER"/>
    <property type="match status" value="1"/>
</dbReference>
<reference evidence="13" key="2">
    <citation type="submission" date="2020-09" db="EMBL/GenBank/DDBJ databases">
        <authorList>
            <person name="Sun Q."/>
            <person name="Kim S."/>
        </authorList>
    </citation>
    <scope>NUCLEOTIDE SEQUENCE</scope>
    <source>
        <strain evidence="13">KCTC 12870</strain>
    </source>
</reference>
<protein>
    <recommendedName>
        <fullName evidence="8">DNA 3'-5' helicase</fullName>
        <ecNumber evidence="8">5.6.2.4</ecNumber>
    </recommendedName>
</protein>
<keyword evidence="3 10" id="KW-0378">Hydrolase</keyword>
<dbReference type="InterPro" id="IPR014016">
    <property type="entry name" value="UvrD-like_ATP-bd"/>
</dbReference>
<name>A0A8J3GCJ3_9BACT</name>
<organism evidence="13 14">
    <name type="scientific">Cerasicoccus arenae</name>
    <dbReference type="NCBI Taxonomy" id="424488"/>
    <lineage>
        <taxon>Bacteria</taxon>
        <taxon>Pseudomonadati</taxon>
        <taxon>Verrucomicrobiota</taxon>
        <taxon>Opitutia</taxon>
        <taxon>Puniceicoccales</taxon>
        <taxon>Cerasicoccaceae</taxon>
        <taxon>Cerasicoccus</taxon>
    </lineage>
</organism>
<keyword evidence="2 10" id="KW-0547">Nucleotide-binding</keyword>
<reference evidence="13" key="1">
    <citation type="journal article" date="2014" name="Int. J. Syst. Evol. Microbiol.">
        <title>Complete genome sequence of Corynebacterium casei LMG S-19264T (=DSM 44701T), isolated from a smear-ripened cheese.</title>
        <authorList>
            <consortium name="US DOE Joint Genome Institute (JGI-PGF)"/>
            <person name="Walter F."/>
            <person name="Albersmeier A."/>
            <person name="Kalinowski J."/>
            <person name="Ruckert C."/>
        </authorList>
    </citation>
    <scope>NUCLEOTIDE SEQUENCE</scope>
    <source>
        <strain evidence="13">KCTC 12870</strain>
    </source>
</reference>
<comment type="catalytic activity">
    <reaction evidence="7">
        <text>Couples ATP hydrolysis with the unwinding of duplex DNA by translocating in the 3'-5' direction.</text>
        <dbReference type="EC" id="5.6.2.4"/>
    </reaction>
</comment>